<evidence type="ECO:0000256" key="1">
    <source>
        <dbReference type="SAM" id="Phobius"/>
    </source>
</evidence>
<evidence type="ECO:0000313" key="2">
    <source>
        <dbReference type="EMBL" id="TDY67197.1"/>
    </source>
</evidence>
<keyword evidence="1" id="KW-1133">Transmembrane helix</keyword>
<protein>
    <submittedName>
        <fullName evidence="2">Uncharacterized protein</fullName>
    </submittedName>
</protein>
<dbReference type="RefSeq" id="WP_004784499.1">
    <property type="nucleotide sequence ID" value="NZ_SORO01000004.1"/>
</dbReference>
<feature type="transmembrane region" description="Helical" evidence="1">
    <location>
        <begin position="50"/>
        <end position="72"/>
    </location>
</feature>
<keyword evidence="3" id="KW-1185">Reference proteome</keyword>
<organism evidence="2 3">
    <name type="scientific">Leptospira meyeri</name>
    <dbReference type="NCBI Taxonomy" id="29508"/>
    <lineage>
        <taxon>Bacteria</taxon>
        <taxon>Pseudomonadati</taxon>
        <taxon>Spirochaetota</taxon>
        <taxon>Spirochaetia</taxon>
        <taxon>Leptospirales</taxon>
        <taxon>Leptospiraceae</taxon>
        <taxon>Leptospira</taxon>
    </lineage>
</organism>
<feature type="transmembrane region" description="Helical" evidence="1">
    <location>
        <begin position="84"/>
        <end position="100"/>
    </location>
</feature>
<dbReference type="AlphaFoldDB" id="A0A4R8MJT9"/>
<sequence>MALQFKKYWIIFFIFLCLMISILFTVLWFYVWPEGLGNGKQGFLFFLVRYGHSFVWFLISIATAIVWVRLVLTGQLVVTRNAKLIYQLAGCIYALFVFFLL</sequence>
<accession>A0A4R8MJT9</accession>
<dbReference type="GeneID" id="79829280"/>
<feature type="transmembrane region" description="Helical" evidence="1">
    <location>
        <begin position="9"/>
        <end position="30"/>
    </location>
</feature>
<reference evidence="2 3" key="1">
    <citation type="submission" date="2019-03" db="EMBL/GenBank/DDBJ databases">
        <title>Genomic Encyclopedia of Archaeal and Bacterial Type Strains, Phase II (KMG-II): from individual species to whole genera.</title>
        <authorList>
            <person name="Goeker M."/>
        </authorList>
    </citation>
    <scope>NUCLEOTIDE SEQUENCE [LARGE SCALE GENOMIC DNA]</scope>
    <source>
        <strain evidence="2 3">DSM 21537</strain>
    </source>
</reference>
<comment type="caution">
    <text evidence="2">The sequence shown here is derived from an EMBL/GenBank/DDBJ whole genome shotgun (WGS) entry which is preliminary data.</text>
</comment>
<dbReference type="Proteomes" id="UP000294684">
    <property type="component" value="Unassembled WGS sequence"/>
</dbReference>
<keyword evidence="1" id="KW-0812">Transmembrane</keyword>
<gene>
    <name evidence="2" type="ORF">CLV96_3618</name>
</gene>
<evidence type="ECO:0000313" key="3">
    <source>
        <dbReference type="Proteomes" id="UP000294684"/>
    </source>
</evidence>
<name>A0A4R8MJT9_LEPME</name>
<dbReference type="EMBL" id="SORO01000004">
    <property type="protein sequence ID" value="TDY67197.1"/>
    <property type="molecule type" value="Genomic_DNA"/>
</dbReference>
<dbReference type="STRING" id="1193051.LEP1GSC017_1087"/>
<proteinExistence type="predicted"/>
<keyword evidence="1" id="KW-0472">Membrane</keyword>
<dbReference type="OrthoDB" id="340349at2"/>